<evidence type="ECO:0008006" key="3">
    <source>
        <dbReference type="Google" id="ProtNLM"/>
    </source>
</evidence>
<dbReference type="eggNOG" id="COG1765">
    <property type="taxonomic scope" value="Bacteria"/>
</dbReference>
<dbReference type="STRING" id="1121015.GCA_000420545_00239"/>
<name>A0A091B9S6_9GAMM</name>
<dbReference type="PANTHER" id="PTHR39624:SF2">
    <property type="entry name" value="OSMC-LIKE PROTEIN"/>
    <property type="match status" value="1"/>
</dbReference>
<dbReference type="AlphaFoldDB" id="A0A091B9S6"/>
<dbReference type="RefSeq" id="WP_022967912.1">
    <property type="nucleotide sequence ID" value="NZ_ATVD01000001.1"/>
</dbReference>
<dbReference type="InterPro" id="IPR003718">
    <property type="entry name" value="OsmC/Ohr_fam"/>
</dbReference>
<dbReference type="PANTHER" id="PTHR39624">
    <property type="entry name" value="PROTEIN INVOLVED IN RIMO-MEDIATED BETA-METHYLTHIOLATION OF RIBOSOMAL PROTEIN S12 YCAO"/>
    <property type="match status" value="1"/>
</dbReference>
<keyword evidence="2" id="KW-1185">Reference proteome</keyword>
<organism evidence="1 2">
    <name type="scientific">Arenimonas oryziterrae DSM 21050 = YC6267</name>
    <dbReference type="NCBI Taxonomy" id="1121015"/>
    <lineage>
        <taxon>Bacteria</taxon>
        <taxon>Pseudomonadati</taxon>
        <taxon>Pseudomonadota</taxon>
        <taxon>Gammaproteobacteria</taxon>
        <taxon>Lysobacterales</taxon>
        <taxon>Lysobacteraceae</taxon>
        <taxon>Arenimonas</taxon>
    </lineage>
</organism>
<dbReference type="InterPro" id="IPR036102">
    <property type="entry name" value="OsmC/Ohrsf"/>
</dbReference>
<dbReference type="Gene3D" id="3.30.300.20">
    <property type="match status" value="1"/>
</dbReference>
<comment type="caution">
    <text evidence="1">The sequence shown here is derived from an EMBL/GenBank/DDBJ whole genome shotgun (WGS) entry which is preliminary data.</text>
</comment>
<accession>A0A091B9S6</accession>
<dbReference type="EMBL" id="AVCI01000045">
    <property type="protein sequence ID" value="KFN41215.1"/>
    <property type="molecule type" value="Genomic_DNA"/>
</dbReference>
<dbReference type="PATRIC" id="fig|1121015.4.peg.2650"/>
<reference evidence="1 2" key="1">
    <citation type="submission" date="2013-09" db="EMBL/GenBank/DDBJ databases">
        <title>Genome sequencing of Arenimonas oryziterrae.</title>
        <authorList>
            <person name="Chen F."/>
            <person name="Wang G."/>
        </authorList>
    </citation>
    <scope>NUCLEOTIDE SEQUENCE [LARGE SCALE GENOMIC DNA]</scope>
    <source>
        <strain evidence="1 2">YC6267</strain>
    </source>
</reference>
<dbReference type="Pfam" id="PF02566">
    <property type="entry name" value="OsmC"/>
    <property type="match status" value="1"/>
</dbReference>
<evidence type="ECO:0000313" key="2">
    <source>
        <dbReference type="Proteomes" id="UP000029385"/>
    </source>
</evidence>
<evidence type="ECO:0000313" key="1">
    <source>
        <dbReference type="EMBL" id="KFN41215.1"/>
    </source>
</evidence>
<protein>
    <recommendedName>
        <fullName evidence="3">Peroxiredoxin</fullName>
    </recommendedName>
</protein>
<proteinExistence type="predicted"/>
<dbReference type="InterPro" id="IPR015946">
    <property type="entry name" value="KH_dom-like_a/b"/>
</dbReference>
<dbReference type="OrthoDB" id="9789573at2"/>
<dbReference type="SUPFAM" id="SSF82784">
    <property type="entry name" value="OsmC-like"/>
    <property type="match status" value="1"/>
</dbReference>
<dbReference type="Proteomes" id="UP000029385">
    <property type="component" value="Unassembled WGS sequence"/>
</dbReference>
<gene>
    <name evidence="1" type="ORF">N789_04830</name>
</gene>
<sequence>MSDRSVSVRFDAASAAYATRIEVGAHVLTADEPAAVGGGDTGPTPGELLLSALGSCTAITLRMYAQRKQWPLTGIEVAVSYGEDDKNKTVILRDVRIEGALDATQRERLLQVANACPVHKILTGTVEIPTTLS</sequence>